<keyword evidence="5" id="KW-0964">Secreted</keyword>
<dbReference type="AlphaFoldDB" id="A0A344UEJ0"/>
<dbReference type="GO" id="GO:0009421">
    <property type="term" value="C:bacterial-type flagellum filament cap"/>
    <property type="evidence" value="ECO:0007669"/>
    <property type="project" value="InterPro"/>
</dbReference>
<dbReference type="InterPro" id="IPR010809">
    <property type="entry name" value="FliD_C"/>
</dbReference>
<protein>
    <recommendedName>
        <fullName evidence="5">Flagellar hook-associated protein 2</fullName>
        <shortName evidence="5">HAP2</shortName>
    </recommendedName>
    <alternativeName>
        <fullName evidence="5">Flagellar cap protein</fullName>
    </alternativeName>
</protein>
<dbReference type="GO" id="GO:0005509">
    <property type="term" value="F:calcium ion binding"/>
    <property type="evidence" value="ECO:0007669"/>
    <property type="project" value="InterPro"/>
</dbReference>
<dbReference type="PROSITE" id="PS50222">
    <property type="entry name" value="EF_HAND_2"/>
    <property type="match status" value="1"/>
</dbReference>
<comment type="subcellular location">
    <subcellularLocation>
        <location evidence="5">Secreted</location>
    </subcellularLocation>
    <subcellularLocation>
        <location evidence="5">Bacterial flagellum</location>
    </subcellularLocation>
</comment>
<reference evidence="7 8" key="1">
    <citation type="submission" date="2018-05" db="EMBL/GenBank/DDBJ databases">
        <title>Genome sequencing, assembly and analysis of the novel insecticidal bacterium, Chromobacterium phragmitis.</title>
        <authorList>
            <person name="Sparks M.E."/>
            <person name="Blackburn M.B."/>
            <person name="Gundersen-Rindal D.E."/>
        </authorList>
    </citation>
    <scope>NUCLEOTIDE SEQUENCE [LARGE SCALE GENOMIC DNA]</scope>
    <source>
        <strain evidence="7">IIBBL 274-1</strain>
    </source>
</reference>
<keyword evidence="7" id="KW-0966">Cell projection</keyword>
<evidence type="ECO:0000256" key="2">
    <source>
        <dbReference type="ARBA" id="ARBA00011255"/>
    </source>
</evidence>
<dbReference type="PANTHER" id="PTHR30288:SF0">
    <property type="entry name" value="FLAGELLAR HOOK-ASSOCIATED PROTEIN 2"/>
    <property type="match status" value="1"/>
</dbReference>
<dbReference type="PROSITE" id="PS00018">
    <property type="entry name" value="EF_HAND_1"/>
    <property type="match status" value="1"/>
</dbReference>
<dbReference type="GO" id="GO:0007155">
    <property type="term" value="P:cell adhesion"/>
    <property type="evidence" value="ECO:0007669"/>
    <property type="project" value="InterPro"/>
</dbReference>
<evidence type="ECO:0000259" key="6">
    <source>
        <dbReference type="PROSITE" id="PS50222"/>
    </source>
</evidence>
<comment type="similarity">
    <text evidence="1 5">Belongs to the FliD family.</text>
</comment>
<evidence type="ECO:0000313" key="7">
    <source>
        <dbReference type="EMBL" id="AXE33688.1"/>
    </source>
</evidence>
<evidence type="ECO:0000256" key="4">
    <source>
        <dbReference type="ARBA" id="ARBA00023143"/>
    </source>
</evidence>
<dbReference type="KEGG" id="chrb:DK843_04745"/>
<dbReference type="InterPro" id="IPR002048">
    <property type="entry name" value="EF_hand_dom"/>
</dbReference>
<dbReference type="Pfam" id="PF07195">
    <property type="entry name" value="FliD_C"/>
    <property type="match status" value="1"/>
</dbReference>
<gene>
    <name evidence="7" type="ORF">DK843_04745</name>
</gene>
<keyword evidence="3" id="KW-0175">Coiled coil</keyword>
<sequence>MAIDFNAVPPSTWAENLARGQLSKLQAQIDSQTKAAKSRGDALNQLQKALQEYKSSLATLTGKKSLVAMNATATPDGAATVTAKGNAAAGNYTVFVEQLASSQQLLMGDLAGAAAKAGDKFTVKLGGGESFEVALDGADRDNDGKLSPSELALAINRASGNSGKVNAMVLNNNGVSQLVLSSGKSGEKNAISLDLAGISDDGLKNGLSAPKELSKAQDAVVWLGGKANGVKLQQGSNTFDNIQGVSFTVNKVSKDTDPPLQISVSRGDSDTTANVQSFIDGYNKIYKAISDMSQSGGSGKQAGAFADDSSIRGLKSQLNAILRQSYDGVTLGQLGIKATREGTLELDSKKLGETLKASPDALDRFFNGADQNGALKQSADYLDKWLNSSSGLLKLRRDSEDRNQKDLTRRQETLQKNFEQTYNRYLAQFTKLQSMQDQMTQTMSMFGANSNYF</sequence>
<dbReference type="InterPro" id="IPR018247">
    <property type="entry name" value="EF_Hand_1_Ca_BS"/>
</dbReference>
<proteinExistence type="inferred from homology"/>
<keyword evidence="7" id="KW-0282">Flagellum</keyword>
<dbReference type="EMBL" id="CP029554">
    <property type="protein sequence ID" value="AXE33688.1"/>
    <property type="molecule type" value="Genomic_DNA"/>
</dbReference>
<evidence type="ECO:0000256" key="3">
    <source>
        <dbReference type="ARBA" id="ARBA00023054"/>
    </source>
</evidence>
<comment type="subunit">
    <text evidence="2 5">Homopentamer.</text>
</comment>
<dbReference type="RefSeq" id="WP_114072674.1">
    <property type="nucleotide sequence ID" value="NZ_CP029554.1"/>
</dbReference>
<evidence type="ECO:0000313" key="8">
    <source>
        <dbReference type="Proteomes" id="UP000252038"/>
    </source>
</evidence>
<dbReference type="GO" id="GO:0005576">
    <property type="term" value="C:extracellular region"/>
    <property type="evidence" value="ECO:0007669"/>
    <property type="project" value="UniProtKB-SubCell"/>
</dbReference>
<feature type="domain" description="EF-hand" evidence="6">
    <location>
        <begin position="126"/>
        <end position="161"/>
    </location>
</feature>
<dbReference type="Pfam" id="PF02465">
    <property type="entry name" value="FliD_N"/>
    <property type="match status" value="1"/>
</dbReference>
<organism evidence="7 8">
    <name type="scientific">Chromobacterium phragmitis</name>
    <dbReference type="NCBI Taxonomy" id="2202141"/>
    <lineage>
        <taxon>Bacteria</taxon>
        <taxon>Pseudomonadati</taxon>
        <taxon>Pseudomonadota</taxon>
        <taxon>Betaproteobacteria</taxon>
        <taxon>Neisseriales</taxon>
        <taxon>Chromobacteriaceae</taxon>
        <taxon>Chromobacterium</taxon>
    </lineage>
</organism>
<accession>A0A344UEJ0</accession>
<dbReference type="InterPro" id="IPR040026">
    <property type="entry name" value="FliD"/>
</dbReference>
<dbReference type="GO" id="GO:0009424">
    <property type="term" value="C:bacterial-type flagellum hook"/>
    <property type="evidence" value="ECO:0007669"/>
    <property type="project" value="UniProtKB-UniRule"/>
</dbReference>
<name>A0A344UEJ0_9NEIS</name>
<evidence type="ECO:0000256" key="5">
    <source>
        <dbReference type="RuleBase" id="RU362066"/>
    </source>
</evidence>
<keyword evidence="7" id="KW-0969">Cilium</keyword>
<keyword evidence="4 5" id="KW-0975">Bacterial flagellum</keyword>
<dbReference type="InterPro" id="IPR003481">
    <property type="entry name" value="FliD_N"/>
</dbReference>
<comment type="function">
    <text evidence="5">Required for morphogenesis and for the elongation of the flagellar filament by facilitating polymerization of the flagellin monomers at the tip of growing filament. Forms a capping structure, which prevents flagellin subunits (transported through the central channel of the flagellum) from leaking out without polymerization at the distal end.</text>
</comment>
<evidence type="ECO:0000256" key="1">
    <source>
        <dbReference type="ARBA" id="ARBA00009764"/>
    </source>
</evidence>
<dbReference type="Proteomes" id="UP000252038">
    <property type="component" value="Chromosome"/>
</dbReference>
<dbReference type="PANTHER" id="PTHR30288">
    <property type="entry name" value="FLAGELLAR CAP/ASSEMBLY PROTEIN FLID"/>
    <property type="match status" value="1"/>
</dbReference>